<dbReference type="Proteomes" id="UP000026960">
    <property type="component" value="Chromosome 1"/>
</dbReference>
<dbReference type="Gramene" id="OBART01G20100.1">
    <property type="protein sequence ID" value="OBART01G20100.1"/>
    <property type="gene ID" value="OBART01G20100"/>
</dbReference>
<keyword evidence="1" id="KW-0812">Transmembrane</keyword>
<organism evidence="2">
    <name type="scientific">Oryza barthii</name>
    <dbReference type="NCBI Taxonomy" id="65489"/>
    <lineage>
        <taxon>Eukaryota</taxon>
        <taxon>Viridiplantae</taxon>
        <taxon>Streptophyta</taxon>
        <taxon>Embryophyta</taxon>
        <taxon>Tracheophyta</taxon>
        <taxon>Spermatophyta</taxon>
        <taxon>Magnoliopsida</taxon>
        <taxon>Liliopsida</taxon>
        <taxon>Poales</taxon>
        <taxon>Poaceae</taxon>
        <taxon>BOP clade</taxon>
        <taxon>Oryzoideae</taxon>
        <taxon>Oryzeae</taxon>
        <taxon>Oryzinae</taxon>
        <taxon>Oryza</taxon>
    </lineage>
</organism>
<dbReference type="HOGENOM" id="CLU_1423501_0_0_1"/>
<evidence type="ECO:0000313" key="3">
    <source>
        <dbReference type="Proteomes" id="UP000026960"/>
    </source>
</evidence>
<keyword evidence="1" id="KW-0472">Membrane</keyword>
<reference evidence="2" key="1">
    <citation type="journal article" date="2009" name="Rice">
        <title>De Novo Next Generation Sequencing of Plant Genomes.</title>
        <authorList>
            <person name="Rounsley S."/>
            <person name="Marri P.R."/>
            <person name="Yu Y."/>
            <person name="He R."/>
            <person name="Sisneros N."/>
            <person name="Goicoechea J.L."/>
            <person name="Lee S.J."/>
            <person name="Angelova A."/>
            <person name="Kudrna D."/>
            <person name="Luo M."/>
            <person name="Affourtit J."/>
            <person name="Desany B."/>
            <person name="Knight J."/>
            <person name="Niazi F."/>
            <person name="Egholm M."/>
            <person name="Wing R.A."/>
        </authorList>
    </citation>
    <scope>NUCLEOTIDE SEQUENCE [LARGE SCALE GENOMIC DNA]</scope>
    <source>
        <strain evidence="2">cv. IRGC 105608</strain>
    </source>
</reference>
<evidence type="ECO:0000256" key="1">
    <source>
        <dbReference type="SAM" id="Phobius"/>
    </source>
</evidence>
<dbReference type="EnsemblPlants" id="OBART01G20100.1">
    <property type="protein sequence ID" value="OBART01G20100.1"/>
    <property type="gene ID" value="OBART01G20100"/>
</dbReference>
<name>A0A0D3EQC7_9ORYZ</name>
<accession>A0A0D3EQC7</accession>
<sequence length="191" mass="21866">MAAGRWDGCVWTASTAAARWQPASYSAGGFCRWWVSSLLMGSDVRMWKWRDDGLCWREAGIGLDVRDGDFLIVGRVFSLSLVFPLSWTLFWSWGMLGGGRRLRLAVEVCGGWMAFRGWPRARLCRWLQSRCWRKPCRAFGRFDNDAPVGVISLLGGVVKTLFRFLDERQRRHASYPPWGVASEKFQCIDDC</sequence>
<proteinExistence type="predicted"/>
<dbReference type="PaxDb" id="65489-OBART01G20100.1"/>
<protein>
    <submittedName>
        <fullName evidence="2">Uncharacterized protein</fullName>
    </submittedName>
</protein>
<evidence type="ECO:0000313" key="2">
    <source>
        <dbReference type="EnsemblPlants" id="OBART01G20100.1"/>
    </source>
</evidence>
<keyword evidence="3" id="KW-1185">Reference proteome</keyword>
<reference evidence="2" key="2">
    <citation type="submission" date="2015-03" db="UniProtKB">
        <authorList>
            <consortium name="EnsemblPlants"/>
        </authorList>
    </citation>
    <scope>IDENTIFICATION</scope>
</reference>
<keyword evidence="1" id="KW-1133">Transmembrane helix</keyword>
<dbReference type="AlphaFoldDB" id="A0A0D3EQC7"/>
<feature type="transmembrane region" description="Helical" evidence="1">
    <location>
        <begin position="72"/>
        <end position="93"/>
    </location>
</feature>